<evidence type="ECO:0000256" key="1">
    <source>
        <dbReference type="ARBA" id="ARBA00022630"/>
    </source>
</evidence>
<name>A0AAN7HUA2_9PEZI</name>
<keyword evidence="3" id="KW-0157">Chromophore</keyword>
<gene>
    <name evidence="7" type="ORF">C7999DRAFT_37714</name>
</gene>
<dbReference type="GO" id="GO:0005634">
    <property type="term" value="C:nucleus"/>
    <property type="evidence" value="ECO:0007669"/>
    <property type="project" value="TreeGrafter"/>
</dbReference>
<keyword evidence="2" id="KW-0288">FMN</keyword>
<feature type="compositionally biased region" description="Gly residues" evidence="4">
    <location>
        <begin position="656"/>
        <end position="670"/>
    </location>
</feature>
<evidence type="ECO:0000313" key="8">
    <source>
        <dbReference type="Proteomes" id="UP001303647"/>
    </source>
</evidence>
<evidence type="ECO:0000256" key="4">
    <source>
        <dbReference type="SAM" id="MobiDB-lite"/>
    </source>
</evidence>
<evidence type="ECO:0000313" key="7">
    <source>
        <dbReference type="EMBL" id="KAK4251388.1"/>
    </source>
</evidence>
<comment type="caution">
    <text evidence="7">The sequence shown here is derived from an EMBL/GenBank/DDBJ whole genome shotgun (WGS) entry which is preliminary data.</text>
</comment>
<feature type="region of interest" description="Disordered" evidence="4">
    <location>
        <begin position="47"/>
        <end position="79"/>
    </location>
</feature>
<organism evidence="7 8">
    <name type="scientific">Corynascus novoguineensis</name>
    <dbReference type="NCBI Taxonomy" id="1126955"/>
    <lineage>
        <taxon>Eukaryota</taxon>
        <taxon>Fungi</taxon>
        <taxon>Dikarya</taxon>
        <taxon>Ascomycota</taxon>
        <taxon>Pezizomycotina</taxon>
        <taxon>Sordariomycetes</taxon>
        <taxon>Sordariomycetidae</taxon>
        <taxon>Sordariales</taxon>
        <taxon>Chaetomiaceae</taxon>
        <taxon>Corynascus</taxon>
    </lineage>
</organism>
<dbReference type="Gene3D" id="3.30.450.20">
    <property type="entry name" value="PAS domain"/>
    <property type="match status" value="1"/>
</dbReference>
<dbReference type="InterPro" id="IPR044926">
    <property type="entry name" value="RGS_subdomain_2"/>
</dbReference>
<feature type="compositionally biased region" description="Polar residues" evidence="4">
    <location>
        <begin position="460"/>
        <end position="479"/>
    </location>
</feature>
<dbReference type="InterPro" id="IPR000014">
    <property type="entry name" value="PAS"/>
</dbReference>
<dbReference type="AlphaFoldDB" id="A0AAN7HUA2"/>
<feature type="domain" description="RGS" evidence="5">
    <location>
        <begin position="104"/>
        <end position="211"/>
    </location>
</feature>
<dbReference type="Gene3D" id="1.10.167.10">
    <property type="entry name" value="Regulator of G-protein Signalling 4, domain 2"/>
    <property type="match status" value="1"/>
</dbReference>
<feature type="compositionally biased region" description="Basic residues" evidence="4">
    <location>
        <begin position="57"/>
        <end position="69"/>
    </location>
</feature>
<evidence type="ECO:0000259" key="5">
    <source>
        <dbReference type="Pfam" id="PF00615"/>
    </source>
</evidence>
<keyword evidence="1" id="KW-0285">Flavoprotein</keyword>
<sequence length="769" mass="82119">MMPARSDTDDSLPTLKDDPSRAGSTRTSPVLVMPHQYDRQCSNPIMTALSPPPAALKHPKSRRQKSHLRLRSDSGLGLHTNQGALRHRVLPDFFEPAVVKLAFSNQTTVRKLRAFAETRHGGSDLDFLLKVEEYSRALGDLISSMSHISSKFTGLTATTPLELSSDAASALKSDIKYCVRSALPVLEKVYQEAKIAAEERLSQTLYPEFVKYQLGQLLTTSLLKDRPGAEEVEDPYPGLGNAFCLTDPLQPDNPVTFASDGLLSMAGYHRKQLIGENCRLFQGIATNPDTARRLSQVVESGREATELVLNYRLDGTPYWNLLYICPLMENGTVRYFLGAQVSVSENMGCDYNEILSVLNFGRPSEEAGDPVAEWPVSLSWPAEQSSETLDLDQEGDQQSDRPMSRRQRFFRRFYRKGSVSHASSNSRLSTASEHASDESQPPVHSPRCPSTLASPRPDSHYTNHCHQHTPTLDQHSTPYSRFLVMRYPPSPRVSSNRRRSRRRDDSAHSGRRVPTADPASQLPIAFCSTHALSLLGVRLSPTTAQAYEPAAPLLDRDVFAVLSSHLRSPTASSRAFKANVLAQLARGECVAAELLVPSSSSFTSSPSTPTASTNPASAFSAVAIAEGSSSSSASAAAAASGGAGAGGKSARSVRAAGGGGGDDAGGGGSGASSVNRSTCNLPRPSSPIYGDPSSSDSRPRLSGTLDRGAEFLSQMLFAGGGGGGGATGGIGGKGVALKRLVSRWVPLKDEAGEIGWVVLILVPAEGGGA</sequence>
<dbReference type="EMBL" id="MU857606">
    <property type="protein sequence ID" value="KAK4251388.1"/>
    <property type="molecule type" value="Genomic_DNA"/>
</dbReference>
<feature type="compositionally biased region" description="Low complexity" evidence="4">
    <location>
        <begin position="690"/>
        <end position="703"/>
    </location>
</feature>
<feature type="region of interest" description="Disordered" evidence="4">
    <location>
        <begin position="1"/>
        <end position="29"/>
    </location>
</feature>
<feature type="region of interest" description="Disordered" evidence="4">
    <location>
        <begin position="385"/>
        <end position="406"/>
    </location>
</feature>
<dbReference type="Proteomes" id="UP001303647">
    <property type="component" value="Unassembled WGS sequence"/>
</dbReference>
<feature type="compositionally biased region" description="Polar residues" evidence="4">
    <location>
        <begin position="421"/>
        <end position="433"/>
    </location>
</feature>
<dbReference type="PANTHER" id="PTHR47429:SF2">
    <property type="entry name" value="PROTEIN TWIN LOV 1"/>
    <property type="match status" value="1"/>
</dbReference>
<feature type="region of interest" description="Disordered" evidence="4">
    <location>
        <begin position="421"/>
        <end position="517"/>
    </location>
</feature>
<evidence type="ECO:0000259" key="6">
    <source>
        <dbReference type="Pfam" id="PF13426"/>
    </source>
</evidence>
<dbReference type="SUPFAM" id="SSF48097">
    <property type="entry name" value="Regulator of G-protein signaling, RGS"/>
    <property type="match status" value="1"/>
</dbReference>
<keyword evidence="8" id="KW-1185">Reference proteome</keyword>
<dbReference type="Pfam" id="PF00615">
    <property type="entry name" value="RGS"/>
    <property type="match status" value="1"/>
</dbReference>
<accession>A0AAN7HUA2</accession>
<dbReference type="InterPro" id="IPR016137">
    <property type="entry name" value="RGS"/>
</dbReference>
<evidence type="ECO:0008006" key="9">
    <source>
        <dbReference type="Google" id="ProtNLM"/>
    </source>
</evidence>
<dbReference type="InterPro" id="IPR035965">
    <property type="entry name" value="PAS-like_dom_sf"/>
</dbReference>
<evidence type="ECO:0000256" key="2">
    <source>
        <dbReference type="ARBA" id="ARBA00022643"/>
    </source>
</evidence>
<protein>
    <recommendedName>
        <fullName evidence="9">LOV domain-containing protein</fullName>
    </recommendedName>
</protein>
<proteinExistence type="predicted"/>
<reference evidence="7" key="2">
    <citation type="submission" date="2023-05" db="EMBL/GenBank/DDBJ databases">
        <authorList>
            <consortium name="Lawrence Berkeley National Laboratory"/>
            <person name="Steindorff A."/>
            <person name="Hensen N."/>
            <person name="Bonometti L."/>
            <person name="Westerberg I."/>
            <person name="Brannstrom I.O."/>
            <person name="Guillou S."/>
            <person name="Cros-Aarteil S."/>
            <person name="Calhoun S."/>
            <person name="Haridas S."/>
            <person name="Kuo A."/>
            <person name="Mondo S."/>
            <person name="Pangilinan J."/>
            <person name="Riley R."/>
            <person name="Labutti K."/>
            <person name="Andreopoulos B."/>
            <person name="Lipzen A."/>
            <person name="Chen C."/>
            <person name="Yanf M."/>
            <person name="Daum C."/>
            <person name="Ng V."/>
            <person name="Clum A."/>
            <person name="Ohm R."/>
            <person name="Martin F."/>
            <person name="Silar P."/>
            <person name="Natvig D."/>
            <person name="Lalanne C."/>
            <person name="Gautier V."/>
            <person name="Ament-Velasquez S.L."/>
            <person name="Kruys A."/>
            <person name="Hutchinson M.I."/>
            <person name="Powell A.J."/>
            <person name="Barry K."/>
            <person name="Miller A.N."/>
            <person name="Grigoriev I.V."/>
            <person name="Debuchy R."/>
            <person name="Gladieux P."/>
            <person name="Thoren M.H."/>
            <person name="Johannesson H."/>
        </authorList>
    </citation>
    <scope>NUCLEOTIDE SEQUENCE</scope>
    <source>
        <strain evidence="7">CBS 359.72</strain>
    </source>
</reference>
<evidence type="ECO:0000256" key="3">
    <source>
        <dbReference type="ARBA" id="ARBA00022991"/>
    </source>
</evidence>
<feature type="region of interest" description="Disordered" evidence="4">
    <location>
        <begin position="637"/>
        <end position="704"/>
    </location>
</feature>
<dbReference type="InterPro" id="IPR036305">
    <property type="entry name" value="RGS_sf"/>
</dbReference>
<dbReference type="PANTHER" id="PTHR47429">
    <property type="entry name" value="PROTEIN TWIN LOV 1"/>
    <property type="match status" value="1"/>
</dbReference>
<dbReference type="SUPFAM" id="SSF55785">
    <property type="entry name" value="PYP-like sensor domain (PAS domain)"/>
    <property type="match status" value="1"/>
</dbReference>
<reference evidence="7" key="1">
    <citation type="journal article" date="2023" name="Mol. Phylogenet. Evol.">
        <title>Genome-scale phylogeny and comparative genomics of the fungal order Sordariales.</title>
        <authorList>
            <person name="Hensen N."/>
            <person name="Bonometti L."/>
            <person name="Westerberg I."/>
            <person name="Brannstrom I.O."/>
            <person name="Guillou S."/>
            <person name="Cros-Aarteil S."/>
            <person name="Calhoun S."/>
            <person name="Haridas S."/>
            <person name="Kuo A."/>
            <person name="Mondo S."/>
            <person name="Pangilinan J."/>
            <person name="Riley R."/>
            <person name="LaButti K."/>
            <person name="Andreopoulos B."/>
            <person name="Lipzen A."/>
            <person name="Chen C."/>
            <person name="Yan M."/>
            <person name="Daum C."/>
            <person name="Ng V."/>
            <person name="Clum A."/>
            <person name="Steindorff A."/>
            <person name="Ohm R.A."/>
            <person name="Martin F."/>
            <person name="Silar P."/>
            <person name="Natvig D.O."/>
            <person name="Lalanne C."/>
            <person name="Gautier V."/>
            <person name="Ament-Velasquez S.L."/>
            <person name="Kruys A."/>
            <person name="Hutchinson M.I."/>
            <person name="Powell A.J."/>
            <person name="Barry K."/>
            <person name="Miller A.N."/>
            <person name="Grigoriev I.V."/>
            <person name="Debuchy R."/>
            <person name="Gladieux P."/>
            <person name="Hiltunen Thoren M."/>
            <person name="Johannesson H."/>
        </authorList>
    </citation>
    <scope>NUCLEOTIDE SEQUENCE</scope>
    <source>
        <strain evidence="7">CBS 359.72</strain>
    </source>
</reference>
<feature type="domain" description="PAS" evidence="6">
    <location>
        <begin position="249"/>
        <end position="344"/>
    </location>
</feature>
<dbReference type="Pfam" id="PF13426">
    <property type="entry name" value="PAS_9"/>
    <property type="match status" value="1"/>
</dbReference>